<accession>A0ABW2YMJ4</accession>
<feature type="active site" description="Proton donor/acceptor" evidence="8">
    <location>
        <position position="621"/>
    </location>
</feature>
<evidence type="ECO:0000256" key="5">
    <source>
        <dbReference type="ARBA" id="ARBA00022801"/>
    </source>
</evidence>
<dbReference type="Gene3D" id="3.40.630.10">
    <property type="entry name" value="Zn peptidases"/>
    <property type="match status" value="1"/>
</dbReference>
<comment type="similarity">
    <text evidence="2 8">Belongs to the peptidase M14 family.</text>
</comment>
<protein>
    <submittedName>
        <fullName evidence="11">M14 family zinc carboxypeptidase</fullName>
    </submittedName>
</protein>
<evidence type="ECO:0000313" key="11">
    <source>
        <dbReference type="EMBL" id="MFD0738880.1"/>
    </source>
</evidence>
<evidence type="ECO:0000256" key="8">
    <source>
        <dbReference type="PROSITE-ProRule" id="PRU01379"/>
    </source>
</evidence>
<dbReference type="InterPro" id="IPR028974">
    <property type="entry name" value="TSP_type-3_rpt"/>
</dbReference>
<gene>
    <name evidence="11" type="ORF">ACFQZQ_06255</name>
</gene>
<dbReference type="Pfam" id="PF00246">
    <property type="entry name" value="Peptidase_M14"/>
    <property type="match status" value="1"/>
</dbReference>
<dbReference type="Gene3D" id="4.10.1080.10">
    <property type="entry name" value="TSP type-3 repeat"/>
    <property type="match status" value="1"/>
</dbReference>
<evidence type="ECO:0000256" key="1">
    <source>
        <dbReference type="ARBA" id="ARBA00001947"/>
    </source>
</evidence>
<keyword evidence="11" id="KW-0121">Carboxypeptidase</keyword>
<keyword evidence="3" id="KW-0645">Protease</keyword>
<comment type="cofactor">
    <cofactor evidence="1">
        <name>Zn(2+)</name>
        <dbReference type="ChEBI" id="CHEBI:29105"/>
    </cofactor>
</comment>
<proteinExistence type="inferred from homology"/>
<evidence type="ECO:0000256" key="9">
    <source>
        <dbReference type="SAM" id="MobiDB-lite"/>
    </source>
</evidence>
<keyword evidence="5" id="KW-0378">Hydrolase</keyword>
<feature type="compositionally biased region" description="Basic and acidic residues" evidence="9">
    <location>
        <begin position="75"/>
        <end position="90"/>
    </location>
</feature>
<keyword evidence="4" id="KW-0479">Metal-binding</keyword>
<sequence>MDPHVFRARRVRPTALARPTPASHRSGFVALALGVSLLGAGCAQLPGKLASKPPGSAWGVIPTTGSAAGAPDTPGADRDRDGVTDDRERAMGSNSEAADSDQDGFGDGFEDRLGDFGYRLLQADSDRDRDGLPDARETALGTDPAAPDSDGDGWGDFDEELNGYFGFDPRVKTADADFDGLGDGLEQRLGSSPARVDSNGDGIGDFLAYSADQSPVGPKLAGGLGELIGITYSPAMAKALQQAQLPSASARAAKRGPAAFPAELARELPYPDVTAAQVARGLRPTAALMQRSLYNPHNSPGLYPSYAEIEDQLFKLAATYDGSPGPALVRLFHWTGQTQDSCAGRDPRGGRRIYAVKVSANPDSNDPEPEVAFLGVHHARELMTGIHTMHLLRTLTDRYAGDAAIRKLVDTREVWVIPVVNPNGYDRAVANQLDWRKNTRLEDKQDPKRCGIDLNRNYGFEHVTSFPPAQRAALPDADRSGVDPATGNLVRESDMYPGPAAFSEVETQAVRGLAHSQFLTRQRREVDGLVCMLSWHSYGGVVGHPMGHVAVPPNTNLDPPDVAPYNALTGAMASAAGYLNVKDGYPALTTVDSCSYPGYAVYGDSNDWFYKDGDTYSVLIESYSVAERGGCPVGSTPYVFYPQDVAKRDAVAKSNTEAALAMLRTCPP</sequence>
<dbReference type="SUPFAM" id="SSF53187">
    <property type="entry name" value="Zn-dependent exopeptidases"/>
    <property type="match status" value="1"/>
</dbReference>
<evidence type="ECO:0000256" key="3">
    <source>
        <dbReference type="ARBA" id="ARBA00022670"/>
    </source>
</evidence>
<comment type="caution">
    <text evidence="11">The sequence shown here is derived from an EMBL/GenBank/DDBJ whole genome shotgun (WGS) entry which is preliminary data.</text>
</comment>
<evidence type="ECO:0000259" key="10">
    <source>
        <dbReference type="PROSITE" id="PS52035"/>
    </source>
</evidence>
<keyword evidence="12" id="KW-1185">Reference proteome</keyword>
<organism evidence="11 12">
    <name type="scientific">Lysobacter koreensis</name>
    <dbReference type="NCBI Taxonomy" id="266122"/>
    <lineage>
        <taxon>Bacteria</taxon>
        <taxon>Pseudomonadati</taxon>
        <taxon>Pseudomonadota</taxon>
        <taxon>Gammaproteobacteria</taxon>
        <taxon>Lysobacterales</taxon>
        <taxon>Lysobacteraceae</taxon>
        <taxon>Lysobacter</taxon>
    </lineage>
</organism>
<dbReference type="SMART" id="SM00631">
    <property type="entry name" value="Zn_pept"/>
    <property type="match status" value="1"/>
</dbReference>
<dbReference type="InterPro" id="IPR033810">
    <property type="entry name" value="Carboxypeptidase_T"/>
</dbReference>
<dbReference type="PANTHER" id="PTHR11705">
    <property type="entry name" value="PROTEASE FAMILY M14 CARBOXYPEPTIDASE A,B"/>
    <property type="match status" value="1"/>
</dbReference>
<evidence type="ECO:0000256" key="7">
    <source>
        <dbReference type="ARBA" id="ARBA00023049"/>
    </source>
</evidence>
<dbReference type="PROSITE" id="PS00132">
    <property type="entry name" value="CARBOXYPEPT_ZN_1"/>
    <property type="match status" value="1"/>
</dbReference>
<dbReference type="InterPro" id="IPR000834">
    <property type="entry name" value="Peptidase_M14"/>
</dbReference>
<dbReference type="Proteomes" id="UP001597090">
    <property type="component" value="Unassembled WGS sequence"/>
</dbReference>
<dbReference type="PANTHER" id="PTHR11705:SF143">
    <property type="entry name" value="SLL0236 PROTEIN"/>
    <property type="match status" value="1"/>
</dbReference>
<feature type="compositionally biased region" description="Basic and acidic residues" evidence="9">
    <location>
        <begin position="124"/>
        <end position="137"/>
    </location>
</feature>
<feature type="region of interest" description="Disordered" evidence="9">
    <location>
        <begin position="49"/>
        <end position="108"/>
    </location>
</feature>
<dbReference type="EMBL" id="JBHTIH010000003">
    <property type="protein sequence ID" value="MFD0738880.1"/>
    <property type="molecule type" value="Genomic_DNA"/>
</dbReference>
<evidence type="ECO:0000256" key="4">
    <source>
        <dbReference type="ARBA" id="ARBA00022723"/>
    </source>
</evidence>
<feature type="domain" description="Peptidase M14" evidence="10">
    <location>
        <begin position="302"/>
        <end position="658"/>
    </location>
</feature>
<name>A0ABW2YMJ4_9GAMM</name>
<keyword evidence="6" id="KW-0862">Zinc</keyword>
<dbReference type="PROSITE" id="PS52035">
    <property type="entry name" value="PEPTIDASE_M14"/>
    <property type="match status" value="1"/>
</dbReference>
<dbReference type="InterPro" id="IPR057246">
    <property type="entry name" value="CARBOXYPEPT_ZN_1"/>
</dbReference>
<evidence type="ECO:0000256" key="2">
    <source>
        <dbReference type="ARBA" id="ARBA00005988"/>
    </source>
</evidence>
<dbReference type="CDD" id="cd03859">
    <property type="entry name" value="M14_CPT"/>
    <property type="match status" value="1"/>
</dbReference>
<dbReference type="RefSeq" id="WP_386811906.1">
    <property type="nucleotide sequence ID" value="NZ_JBHTIH010000003.1"/>
</dbReference>
<dbReference type="GO" id="GO:0004180">
    <property type="term" value="F:carboxypeptidase activity"/>
    <property type="evidence" value="ECO:0007669"/>
    <property type="project" value="UniProtKB-KW"/>
</dbReference>
<feature type="region of interest" description="Disordered" evidence="9">
    <location>
        <begin position="124"/>
        <end position="157"/>
    </location>
</feature>
<keyword evidence="7" id="KW-0482">Metalloprotease</keyword>
<reference evidence="12" key="1">
    <citation type="journal article" date="2019" name="Int. J. Syst. Evol. Microbiol.">
        <title>The Global Catalogue of Microorganisms (GCM) 10K type strain sequencing project: providing services to taxonomists for standard genome sequencing and annotation.</title>
        <authorList>
            <consortium name="The Broad Institute Genomics Platform"/>
            <consortium name="The Broad Institute Genome Sequencing Center for Infectious Disease"/>
            <person name="Wu L."/>
            <person name="Ma J."/>
        </authorList>
    </citation>
    <scope>NUCLEOTIDE SEQUENCE [LARGE SCALE GENOMIC DNA]</scope>
    <source>
        <strain evidence="12">CCUG 55491</strain>
    </source>
</reference>
<evidence type="ECO:0000313" key="12">
    <source>
        <dbReference type="Proteomes" id="UP001597090"/>
    </source>
</evidence>
<evidence type="ECO:0000256" key="6">
    <source>
        <dbReference type="ARBA" id="ARBA00022833"/>
    </source>
</evidence>